<name>A0A5B6USP2_9ROSI</name>
<comment type="caution">
    <text evidence="1">The sequence shown here is derived from an EMBL/GenBank/DDBJ whole genome shotgun (WGS) entry which is preliminary data.</text>
</comment>
<sequence>MKAKSRKQFLPTDYAIKLDEMGVVRLINIEDARQHALMVEKHVWCYDVTKLITGKIDDATEKGPGVVQGVKIEQTTLKNTREASFMNRNGGANMENLERGEREVFNEIWSYPKLAVALTFVVLLVAKKSTVSCPE</sequence>
<keyword evidence="2" id="KW-1185">Reference proteome</keyword>
<dbReference type="EMBL" id="SMMG02000010">
    <property type="protein sequence ID" value="KAA3459464.1"/>
    <property type="molecule type" value="Genomic_DNA"/>
</dbReference>
<evidence type="ECO:0000313" key="2">
    <source>
        <dbReference type="Proteomes" id="UP000325315"/>
    </source>
</evidence>
<gene>
    <name evidence="1" type="ORF">EPI10_013955</name>
</gene>
<accession>A0A5B6USP2</accession>
<evidence type="ECO:0000313" key="1">
    <source>
        <dbReference type="EMBL" id="KAA3459464.1"/>
    </source>
</evidence>
<organism evidence="1 2">
    <name type="scientific">Gossypium australe</name>
    <dbReference type="NCBI Taxonomy" id="47621"/>
    <lineage>
        <taxon>Eukaryota</taxon>
        <taxon>Viridiplantae</taxon>
        <taxon>Streptophyta</taxon>
        <taxon>Embryophyta</taxon>
        <taxon>Tracheophyta</taxon>
        <taxon>Spermatophyta</taxon>
        <taxon>Magnoliopsida</taxon>
        <taxon>eudicotyledons</taxon>
        <taxon>Gunneridae</taxon>
        <taxon>Pentapetalae</taxon>
        <taxon>rosids</taxon>
        <taxon>malvids</taxon>
        <taxon>Malvales</taxon>
        <taxon>Malvaceae</taxon>
        <taxon>Malvoideae</taxon>
        <taxon>Gossypium</taxon>
    </lineage>
</organism>
<dbReference type="AlphaFoldDB" id="A0A5B6USP2"/>
<dbReference type="Proteomes" id="UP000325315">
    <property type="component" value="Unassembled WGS sequence"/>
</dbReference>
<proteinExistence type="predicted"/>
<reference evidence="2" key="1">
    <citation type="journal article" date="2019" name="Plant Biotechnol. J.">
        <title>Genome sequencing of the Australian wild diploid species Gossypium australe highlights disease resistance and delayed gland morphogenesis.</title>
        <authorList>
            <person name="Cai Y."/>
            <person name="Cai X."/>
            <person name="Wang Q."/>
            <person name="Wang P."/>
            <person name="Zhang Y."/>
            <person name="Cai C."/>
            <person name="Xu Y."/>
            <person name="Wang K."/>
            <person name="Zhou Z."/>
            <person name="Wang C."/>
            <person name="Geng S."/>
            <person name="Li B."/>
            <person name="Dong Q."/>
            <person name="Hou Y."/>
            <person name="Wang H."/>
            <person name="Ai P."/>
            <person name="Liu Z."/>
            <person name="Yi F."/>
            <person name="Sun M."/>
            <person name="An G."/>
            <person name="Cheng J."/>
            <person name="Zhang Y."/>
            <person name="Shi Q."/>
            <person name="Xie Y."/>
            <person name="Shi X."/>
            <person name="Chang Y."/>
            <person name="Huang F."/>
            <person name="Chen Y."/>
            <person name="Hong S."/>
            <person name="Mi L."/>
            <person name="Sun Q."/>
            <person name="Zhang L."/>
            <person name="Zhou B."/>
            <person name="Peng R."/>
            <person name="Zhang X."/>
            <person name="Liu F."/>
        </authorList>
    </citation>
    <scope>NUCLEOTIDE SEQUENCE [LARGE SCALE GENOMIC DNA]</scope>
    <source>
        <strain evidence="2">cv. PA1801</strain>
    </source>
</reference>
<protein>
    <submittedName>
        <fullName evidence="1">Galactose oxidase/kelch repeat superfamily protein</fullName>
    </submittedName>
</protein>